<dbReference type="Proteomes" id="UP001610432">
    <property type="component" value="Unassembled WGS sequence"/>
</dbReference>
<feature type="compositionally biased region" description="Polar residues" evidence="3">
    <location>
        <begin position="286"/>
        <end position="298"/>
    </location>
</feature>
<evidence type="ECO:0000313" key="5">
    <source>
        <dbReference type="EMBL" id="KAL2868769.1"/>
    </source>
</evidence>
<evidence type="ECO:0000313" key="6">
    <source>
        <dbReference type="Proteomes" id="UP001610432"/>
    </source>
</evidence>
<feature type="compositionally biased region" description="Polar residues" evidence="3">
    <location>
        <begin position="83"/>
        <end position="98"/>
    </location>
</feature>
<dbReference type="PANTHER" id="PTHR37534">
    <property type="entry name" value="TRANSCRIPTIONAL ACTIVATOR PROTEIN UGA3"/>
    <property type="match status" value="1"/>
</dbReference>
<feature type="compositionally biased region" description="Polar residues" evidence="3">
    <location>
        <begin position="213"/>
        <end position="242"/>
    </location>
</feature>
<feature type="region of interest" description="Disordered" evidence="3">
    <location>
        <begin position="286"/>
        <end position="305"/>
    </location>
</feature>
<name>A0ABR4LX60_9EURO</name>
<feature type="compositionally biased region" description="Polar residues" evidence="3">
    <location>
        <begin position="763"/>
        <end position="772"/>
    </location>
</feature>
<feature type="region of interest" description="Disordered" evidence="3">
    <location>
        <begin position="1"/>
        <end position="29"/>
    </location>
</feature>
<dbReference type="GeneID" id="98146109"/>
<feature type="region of interest" description="Disordered" evidence="3">
    <location>
        <begin position="137"/>
        <end position="244"/>
    </location>
</feature>
<gene>
    <name evidence="5" type="ORF">BJX67DRAFT_371139</name>
</gene>
<accession>A0ABR4LX60</accession>
<reference evidence="5 6" key="1">
    <citation type="submission" date="2024-07" db="EMBL/GenBank/DDBJ databases">
        <title>Section-level genome sequencing and comparative genomics of Aspergillus sections Usti and Cavernicolus.</title>
        <authorList>
            <consortium name="Lawrence Berkeley National Laboratory"/>
            <person name="Nybo J.L."/>
            <person name="Vesth T.C."/>
            <person name="Theobald S."/>
            <person name="Frisvad J.C."/>
            <person name="Larsen T.O."/>
            <person name="Kjaerboelling I."/>
            <person name="Rothschild-Mancinelli K."/>
            <person name="Lyhne E.K."/>
            <person name="Kogle M.E."/>
            <person name="Barry K."/>
            <person name="Clum A."/>
            <person name="Na H."/>
            <person name="Ledsgaard L."/>
            <person name="Lin J."/>
            <person name="Lipzen A."/>
            <person name="Kuo A."/>
            <person name="Riley R."/>
            <person name="Mondo S."/>
            <person name="Labutti K."/>
            <person name="Haridas S."/>
            <person name="Pangalinan J."/>
            <person name="Salamov A.A."/>
            <person name="Simmons B.A."/>
            <person name="Magnuson J.K."/>
            <person name="Chen J."/>
            <person name="Drula E."/>
            <person name="Henrissat B."/>
            <person name="Wiebenga A."/>
            <person name="Lubbers R.J."/>
            <person name="Gomes A.C."/>
            <person name="Macurrencykelacurrency M.R."/>
            <person name="Stajich J."/>
            <person name="Grigoriev I.V."/>
            <person name="Mortensen U.H."/>
            <person name="De Vries R.P."/>
            <person name="Baker S.E."/>
            <person name="Andersen M.R."/>
        </authorList>
    </citation>
    <scope>NUCLEOTIDE SEQUENCE [LARGE SCALE GENOMIC DNA]</scope>
    <source>
        <strain evidence="5 6">CBS 449.75</strain>
    </source>
</reference>
<feature type="compositionally biased region" description="Polar residues" evidence="3">
    <location>
        <begin position="1"/>
        <end position="27"/>
    </location>
</feature>
<keyword evidence="2" id="KW-0539">Nucleus</keyword>
<dbReference type="InterPro" id="IPR021858">
    <property type="entry name" value="Fun_TF"/>
</dbReference>
<dbReference type="PANTHER" id="PTHR37534:SF43">
    <property type="entry name" value="FINGER DOMAIN PROTEIN, PUTATIVE (AFU_ORTHOLOGUE AFUA_1G01850)-RELATED"/>
    <property type="match status" value="1"/>
</dbReference>
<keyword evidence="4" id="KW-0812">Transmembrane</keyword>
<comment type="caution">
    <text evidence="5">The sequence shown here is derived from an EMBL/GenBank/DDBJ whole genome shotgun (WGS) entry which is preliminary data.</text>
</comment>
<sequence length="1114" mass="122928">MSLPHTTSPIQTFKSSGWEENTPQGEPTETLFWEGVTGEMTLGRTYPSRLHDIHDSPTVPDQSLNPCNRTTDRVPVETDLPPTLNSSDNPQFSPASATSPNIPSFLNYSFSVGQVPQPISFVRPALDISQCTPHYSPLRHDGRLSESPSAGVGINGGSADCTLSPSDSHGALSPRSLNASLFTPGTPRDQEDSPDSFLAGILDGSPGDGVGSVTHTRSYSTPGPHNNSRPAFNQNHSLSSSEQKWETYLTRATDSYGMDCGRPDMDLGKNDDHSAIDVGDALDMFHSQTSSPASSPRNPQLEREGSIVDRSKYDYYALPVPVNIPRCLSPLPASLVKVPINLMYFHHFLNHTARVLVPHDCGDNPFSSVLPSMAIADPNLLNLMLAYSASHRARFLGHPEPANRIALWVRDVFPSLRVALEDPQEKVTDSHLATAIMLLSLKIVSPSTFEVPVPWQSHLKLARDLFLARQGQMAYPGSRVGAFLTRWIGYLDILGALSCRYHHPPLLQYYTTLSTCCANDEWDEFAVDCFTGFTPRTGLFLMQLGGLVHQCDNERFDDIGSFSLEWKPSPNMIRKAETLIADWETLDTHVYAHEKHYQDSESSGMVAVDRAFRYAGLVHLLRRVLGQCSGTRAVSNALTGLIDAVTAIRSGAAMEAAVLFPIFTAGCETEDIERRSDIKERLEVLEGTGMKQIQIARTLMQRCWDTGLLTPFPSMEGCSLRPPEGRITSFAILLASLLLPIFVMLCVFVFFIDTRILSLTRSSPSDQTTSTWRRCLEGKADEEEPDDHKQEYEDEDEMASDLTVYSTDLLDGEIEDLALIPPLRPQVMTTAGDENAHPHTAEPVEQFDDFVGKLRIPSLESKWDGKIAWALKGASIFDSIDEEFGAFNSHSNMLIRQPYSNLWVFQYGLRYIPSVADNNVYRAIRIDELPPQITLSEILPLVVGEVYCARLADTAAITGFNTAMITFVTEKDALRFIATSANNSFPLPGKIVPVHTPTYPMPANIEGMIKDGYTRCLAVSDPRRSLKQEITRVLTRTHYMYSLQIQSIDDGPVPGEVAVSMFSVKAAAAVFHLLQGHLTSGKCQFRFLKQDGTPSGIDSAATGFFSRTHGWALG</sequence>
<dbReference type="Pfam" id="PF11951">
    <property type="entry name" value="Fungal_trans_2"/>
    <property type="match status" value="1"/>
</dbReference>
<evidence type="ECO:0000256" key="3">
    <source>
        <dbReference type="SAM" id="MobiDB-lite"/>
    </source>
</evidence>
<dbReference type="RefSeq" id="XP_070887748.1">
    <property type="nucleotide sequence ID" value="XM_071031037.1"/>
</dbReference>
<organism evidence="5 6">
    <name type="scientific">Aspergillus lucknowensis</name>
    <dbReference type="NCBI Taxonomy" id="176173"/>
    <lineage>
        <taxon>Eukaryota</taxon>
        <taxon>Fungi</taxon>
        <taxon>Dikarya</taxon>
        <taxon>Ascomycota</taxon>
        <taxon>Pezizomycotina</taxon>
        <taxon>Eurotiomycetes</taxon>
        <taxon>Eurotiomycetidae</taxon>
        <taxon>Eurotiales</taxon>
        <taxon>Aspergillaceae</taxon>
        <taxon>Aspergillus</taxon>
        <taxon>Aspergillus subgen. Nidulantes</taxon>
    </lineage>
</organism>
<feature type="region of interest" description="Disordered" evidence="3">
    <location>
        <begin position="77"/>
        <end position="98"/>
    </location>
</feature>
<feature type="transmembrane region" description="Helical" evidence="4">
    <location>
        <begin position="730"/>
        <end position="752"/>
    </location>
</feature>
<evidence type="ECO:0000256" key="1">
    <source>
        <dbReference type="ARBA" id="ARBA00004123"/>
    </source>
</evidence>
<protein>
    <submittedName>
        <fullName evidence="5">Fungal-specific transcription factor domain-containing protein</fullName>
    </submittedName>
</protein>
<comment type="subcellular location">
    <subcellularLocation>
        <location evidence="1">Nucleus</location>
    </subcellularLocation>
</comment>
<keyword evidence="4" id="KW-0472">Membrane</keyword>
<evidence type="ECO:0000256" key="2">
    <source>
        <dbReference type="ARBA" id="ARBA00023242"/>
    </source>
</evidence>
<proteinExistence type="predicted"/>
<keyword evidence="4" id="KW-1133">Transmembrane helix</keyword>
<evidence type="ECO:0000256" key="4">
    <source>
        <dbReference type="SAM" id="Phobius"/>
    </source>
</evidence>
<dbReference type="EMBL" id="JBFXLQ010000012">
    <property type="protein sequence ID" value="KAL2868769.1"/>
    <property type="molecule type" value="Genomic_DNA"/>
</dbReference>
<keyword evidence="6" id="KW-1185">Reference proteome</keyword>
<feature type="region of interest" description="Disordered" evidence="3">
    <location>
        <begin position="763"/>
        <end position="797"/>
    </location>
</feature>